<proteinExistence type="predicted"/>
<name>A0A1I3KDV6_9PSED</name>
<dbReference type="Proteomes" id="UP000243606">
    <property type="component" value="Unassembled WGS sequence"/>
</dbReference>
<sequence>MQAYWLKFEGRPPGCVEAASEEDAKRIGAESMGAAVLECDRLPYPANPRINTHIYREGVTCPSFCFRPEQCKGKTCCPQRRSCDD</sequence>
<dbReference type="AlphaFoldDB" id="A0A1I3KDV6"/>
<accession>A0A1I3KDV6</accession>
<evidence type="ECO:0000313" key="1">
    <source>
        <dbReference type="EMBL" id="SFI70637.1"/>
    </source>
</evidence>
<evidence type="ECO:0000313" key="2">
    <source>
        <dbReference type="Proteomes" id="UP000243606"/>
    </source>
</evidence>
<reference evidence="2" key="1">
    <citation type="submission" date="2016-10" db="EMBL/GenBank/DDBJ databases">
        <authorList>
            <person name="Varghese N."/>
            <person name="Submissions S."/>
        </authorList>
    </citation>
    <scope>NUCLEOTIDE SEQUENCE [LARGE SCALE GENOMIC DNA]</scope>
    <source>
        <strain evidence="2">LMG 24016</strain>
    </source>
</reference>
<gene>
    <name evidence="1" type="ORF">SAMN05216206_2793</name>
</gene>
<keyword evidence="2" id="KW-1185">Reference proteome</keyword>
<protein>
    <submittedName>
        <fullName evidence="1">Uncharacterized protein</fullName>
    </submittedName>
</protein>
<organism evidence="1 2">
    <name type="scientific">Pseudomonas guineae</name>
    <dbReference type="NCBI Taxonomy" id="425504"/>
    <lineage>
        <taxon>Bacteria</taxon>
        <taxon>Pseudomonadati</taxon>
        <taxon>Pseudomonadota</taxon>
        <taxon>Gammaproteobacteria</taxon>
        <taxon>Pseudomonadales</taxon>
        <taxon>Pseudomonadaceae</taxon>
        <taxon>Pseudomonas</taxon>
    </lineage>
</organism>
<dbReference type="EMBL" id="FOQL01000003">
    <property type="protein sequence ID" value="SFI70637.1"/>
    <property type="molecule type" value="Genomic_DNA"/>
</dbReference>